<dbReference type="PANTHER" id="PTHR23278">
    <property type="entry name" value="SIDESTEP PROTEIN"/>
    <property type="match status" value="1"/>
</dbReference>
<dbReference type="SUPFAM" id="SSF49265">
    <property type="entry name" value="Fibronectin type III"/>
    <property type="match status" value="1"/>
</dbReference>
<dbReference type="SUPFAM" id="SSF48726">
    <property type="entry name" value="Immunoglobulin"/>
    <property type="match status" value="5"/>
</dbReference>
<dbReference type="InterPro" id="IPR003599">
    <property type="entry name" value="Ig_sub"/>
</dbReference>
<accession>A0A9P0DIL8</accession>
<feature type="chain" id="PRO_5040439272" description="Nephrin" evidence="7">
    <location>
        <begin position="21"/>
        <end position="783"/>
    </location>
</feature>
<dbReference type="InterPro" id="IPR013162">
    <property type="entry name" value="CD80_C2-set"/>
</dbReference>
<dbReference type="InterPro" id="IPR036179">
    <property type="entry name" value="Ig-like_dom_sf"/>
</dbReference>
<reference evidence="10" key="1">
    <citation type="submission" date="2022-01" db="EMBL/GenBank/DDBJ databases">
        <authorList>
            <person name="King R."/>
        </authorList>
    </citation>
    <scope>NUCLEOTIDE SEQUENCE</scope>
</reference>
<evidence type="ECO:0008006" key="12">
    <source>
        <dbReference type="Google" id="ProtNLM"/>
    </source>
</evidence>
<sequence>MSSAGFLVVVLVLLVTCSVAELATEFAEASEGSTANLPCTLVASDYPDKISNILWYRGEEESPIYKYEARGSYPQHTADPVLQNRYFLRVAGDQALLTISPVKNLDEGLFHCRVDFLRSPTKITHVNLTVIVPPTNVQVSDRIGPIKKDVTEAYAEGASLTLLCTASGGKPLAKVSWWRNQSLITDETQYFQERAKSQSILKIDKLTRSHLLAVYSCEANNSKRQPPLVVRVAIDMYLRPLEVVLVGNSLQFSTGKKYNITCESRGSRPPAGITWWKDGRRLEGGDMVVSADGNVTTSALHFVPKASDHGLTLACKASNQRIPFSEIQRTWMLKVLYPPKVNMTLGHGLDGSNINEGADVYFECHLVANPWVHRVWWLRDGERLLSNATTGVIVSNQTLVLQGVSRSSSGHYACEATNEEGSSISPAFHLRVKFEPICKEGIARKIIGAAKDEPVQVKCKVDSEPPAIEFRWSFNSTPGISRDLTKHAKQESGISVLTYVPHEAADYGTLQCWGRNDIGWQRISCTYHVVPAGRPDPPQACGLMNVTHHSVVVSCQKGFDGGLKQKFVLVLYSGDLPVANISALTSPEFYIPSLEPAQEYYATIYSINSKGSSKFTSPILMRTLPAPGLKELRRSTEPTEKPKIGISGPWLYILLAGGSTFIVAAAVALVVFAVRRFRVDTPVRRQPVGRPKLEETPSNVLAQPIMTDSIPDDDNNPDLIPPTYESLIDSSSLLPYTITARPQIKRNSATQMPVKPYHVTWAPILQSRNCSTQTPPPHKESSV</sequence>
<evidence type="ECO:0000256" key="7">
    <source>
        <dbReference type="SAM" id="SignalP"/>
    </source>
</evidence>
<dbReference type="SMART" id="SM00409">
    <property type="entry name" value="IG"/>
    <property type="match status" value="4"/>
</dbReference>
<dbReference type="InterPro" id="IPR013106">
    <property type="entry name" value="Ig_V-set"/>
</dbReference>
<evidence type="ECO:0000256" key="1">
    <source>
        <dbReference type="ARBA" id="ARBA00004167"/>
    </source>
</evidence>
<dbReference type="Proteomes" id="UP001152799">
    <property type="component" value="Chromosome 3"/>
</dbReference>
<evidence type="ECO:0000313" key="11">
    <source>
        <dbReference type="Proteomes" id="UP001152799"/>
    </source>
</evidence>
<dbReference type="CDD" id="cd00063">
    <property type="entry name" value="FN3"/>
    <property type="match status" value="1"/>
</dbReference>
<proteinExistence type="predicted"/>
<dbReference type="InterPro" id="IPR007110">
    <property type="entry name" value="Ig-like_dom"/>
</dbReference>
<evidence type="ECO:0000256" key="3">
    <source>
        <dbReference type="ARBA" id="ARBA00022989"/>
    </source>
</evidence>
<dbReference type="PROSITE" id="PS50835">
    <property type="entry name" value="IG_LIKE"/>
    <property type="match status" value="5"/>
</dbReference>
<dbReference type="AlphaFoldDB" id="A0A9P0DIL8"/>
<dbReference type="GO" id="GO:0016020">
    <property type="term" value="C:membrane"/>
    <property type="evidence" value="ECO:0007669"/>
    <property type="project" value="UniProtKB-SubCell"/>
</dbReference>
<keyword evidence="4 6" id="KW-0472">Membrane</keyword>
<dbReference type="PROSITE" id="PS50853">
    <property type="entry name" value="FN3"/>
    <property type="match status" value="1"/>
</dbReference>
<dbReference type="Pfam" id="PF08205">
    <property type="entry name" value="C2-set_2"/>
    <property type="match status" value="1"/>
</dbReference>
<keyword evidence="3 6" id="KW-1133">Transmembrane helix</keyword>
<feature type="domain" description="Ig-like" evidence="8">
    <location>
        <begin position="17"/>
        <end position="129"/>
    </location>
</feature>
<feature type="domain" description="Ig-like" evidence="8">
    <location>
        <begin position="134"/>
        <end position="233"/>
    </location>
</feature>
<dbReference type="PANTHER" id="PTHR23278:SF19">
    <property type="entry name" value="OBSCURIN"/>
    <property type="match status" value="1"/>
</dbReference>
<dbReference type="InterPro" id="IPR003961">
    <property type="entry name" value="FN3_dom"/>
</dbReference>
<dbReference type="Gene3D" id="2.60.40.10">
    <property type="entry name" value="Immunoglobulins"/>
    <property type="match status" value="6"/>
</dbReference>
<feature type="signal peptide" evidence="7">
    <location>
        <begin position="1"/>
        <end position="20"/>
    </location>
</feature>
<organism evidence="10 11">
    <name type="scientific">Ceutorhynchus assimilis</name>
    <name type="common">cabbage seed weevil</name>
    <dbReference type="NCBI Taxonomy" id="467358"/>
    <lineage>
        <taxon>Eukaryota</taxon>
        <taxon>Metazoa</taxon>
        <taxon>Ecdysozoa</taxon>
        <taxon>Arthropoda</taxon>
        <taxon>Hexapoda</taxon>
        <taxon>Insecta</taxon>
        <taxon>Pterygota</taxon>
        <taxon>Neoptera</taxon>
        <taxon>Endopterygota</taxon>
        <taxon>Coleoptera</taxon>
        <taxon>Polyphaga</taxon>
        <taxon>Cucujiformia</taxon>
        <taxon>Curculionidae</taxon>
        <taxon>Ceutorhynchinae</taxon>
        <taxon>Ceutorhynchus</taxon>
    </lineage>
</organism>
<feature type="transmembrane region" description="Helical" evidence="6">
    <location>
        <begin position="650"/>
        <end position="674"/>
    </location>
</feature>
<evidence type="ECO:0000313" key="10">
    <source>
        <dbReference type="EMBL" id="CAH1128367.1"/>
    </source>
</evidence>
<dbReference type="EMBL" id="OU892279">
    <property type="protein sequence ID" value="CAH1128367.1"/>
    <property type="molecule type" value="Genomic_DNA"/>
</dbReference>
<dbReference type="InterPro" id="IPR013783">
    <property type="entry name" value="Ig-like_fold"/>
</dbReference>
<dbReference type="Pfam" id="PF13927">
    <property type="entry name" value="Ig_3"/>
    <property type="match status" value="2"/>
</dbReference>
<comment type="subcellular location">
    <subcellularLocation>
        <location evidence="1">Membrane</location>
        <topology evidence="1">Single-pass membrane protein</topology>
    </subcellularLocation>
</comment>
<dbReference type="SMART" id="SM00060">
    <property type="entry name" value="FN3"/>
    <property type="match status" value="1"/>
</dbReference>
<feature type="domain" description="Ig-like" evidence="8">
    <location>
        <begin position="240"/>
        <end position="325"/>
    </location>
</feature>
<keyword evidence="11" id="KW-1185">Reference proteome</keyword>
<protein>
    <recommendedName>
        <fullName evidence="12">Nephrin</fullName>
    </recommendedName>
</protein>
<gene>
    <name evidence="10" type="ORF">CEUTPL_LOCUS7116</name>
</gene>
<feature type="domain" description="Ig-like" evidence="8">
    <location>
        <begin position="426"/>
        <end position="512"/>
    </location>
</feature>
<evidence type="ECO:0000256" key="4">
    <source>
        <dbReference type="ARBA" id="ARBA00023136"/>
    </source>
</evidence>
<evidence type="ECO:0000259" key="8">
    <source>
        <dbReference type="PROSITE" id="PS50835"/>
    </source>
</evidence>
<keyword evidence="7" id="KW-0732">Signal</keyword>
<feature type="domain" description="Fibronectin type-III" evidence="9">
    <location>
        <begin position="534"/>
        <end position="626"/>
    </location>
</feature>
<evidence type="ECO:0000256" key="5">
    <source>
        <dbReference type="ARBA" id="ARBA00023157"/>
    </source>
</evidence>
<dbReference type="Pfam" id="PF07686">
    <property type="entry name" value="V-set"/>
    <property type="match status" value="1"/>
</dbReference>
<dbReference type="InterPro" id="IPR036116">
    <property type="entry name" value="FN3_sf"/>
</dbReference>
<keyword evidence="5" id="KW-1015">Disulfide bond</keyword>
<evidence type="ECO:0000256" key="6">
    <source>
        <dbReference type="SAM" id="Phobius"/>
    </source>
</evidence>
<dbReference type="CDD" id="cd00096">
    <property type="entry name" value="Ig"/>
    <property type="match status" value="1"/>
</dbReference>
<name>A0A9P0DIL8_9CUCU</name>
<keyword evidence="2 6" id="KW-0812">Transmembrane</keyword>
<evidence type="ECO:0000256" key="2">
    <source>
        <dbReference type="ARBA" id="ARBA00022692"/>
    </source>
</evidence>
<feature type="domain" description="Ig-like" evidence="8">
    <location>
        <begin position="339"/>
        <end position="425"/>
    </location>
</feature>
<dbReference type="OrthoDB" id="10048737at2759"/>
<dbReference type="SMART" id="SM00408">
    <property type="entry name" value="IGc2"/>
    <property type="match status" value="3"/>
</dbReference>
<evidence type="ECO:0000259" key="9">
    <source>
        <dbReference type="PROSITE" id="PS50853"/>
    </source>
</evidence>
<dbReference type="InterPro" id="IPR003598">
    <property type="entry name" value="Ig_sub2"/>
</dbReference>